<feature type="transmembrane region" description="Helical" evidence="10">
    <location>
        <begin position="423"/>
        <end position="443"/>
    </location>
</feature>
<keyword evidence="9 10" id="KW-0472">Membrane</keyword>
<feature type="signal peptide" evidence="11">
    <location>
        <begin position="1"/>
        <end position="30"/>
    </location>
</feature>
<sequence length="466" mass="53551">MYIKRIFTKFLPLTLLVVMFVLYMSQQSGSEKTFKLLDTLIELQSSQIINTAKQLELMNASHAVNDSMTEGEELLVTTRQWFDERPQVSPSLKRDSEHPRFRGYLIENPNACEGVPVDILIYIHSSPENRDMRSAIRETWASTNTFSDISVKLIFFIGGVNDKDLQLQIETEYSTHGDLVQGNFLDVFTNLTYKAVTMLAWVNSHCFQAKYVMKVDDDMFVDTFAAVWEIVPQLAPKPLAVACDYKVHMPIPRDPKSRWNVPPHLVPKRTHWPPFCSGYFAVFTSTLIPTLYEASFTDKDFVPGDDVYLFGLLSEQKNISYEVVNIQRRILPIEKPKAEDEVFSIQKFQHLAFRVPSPDIQRKLWSVRFQNLKMVSIKHQVIPTWTIGKGIMKRSCLRVLVKKHNGEPGIECNTAPLKNLCRYVVYFLTFLTMCLTLWTLVLGSTEMVTVTFSSNQDNVKALYKCA</sequence>
<gene>
    <name evidence="12" type="primary">106061159</name>
</gene>
<dbReference type="PANTHER" id="PTHR11214:SF314">
    <property type="entry name" value="HEXOSYLTRANSFERASE"/>
    <property type="match status" value="1"/>
</dbReference>
<dbReference type="VEuPathDB" id="VectorBase:BGLB037992"/>
<keyword evidence="4" id="KW-0808">Transferase</keyword>
<evidence type="ECO:0000313" key="12">
    <source>
        <dbReference type="EnsemblMetazoa" id="BGLB037992-PA"/>
    </source>
</evidence>
<dbReference type="EC" id="2.4.1.-" evidence="10"/>
<evidence type="ECO:0000256" key="5">
    <source>
        <dbReference type="ARBA" id="ARBA00022692"/>
    </source>
</evidence>
<dbReference type="Gene3D" id="3.90.550.50">
    <property type="match status" value="1"/>
</dbReference>
<dbReference type="PANTHER" id="PTHR11214">
    <property type="entry name" value="BETA-1,3-N-ACETYLGLUCOSAMINYLTRANSFERASE"/>
    <property type="match status" value="1"/>
</dbReference>
<accession>A0A2C9M388</accession>
<evidence type="ECO:0000256" key="1">
    <source>
        <dbReference type="ARBA" id="ARBA00004323"/>
    </source>
</evidence>
<evidence type="ECO:0000256" key="8">
    <source>
        <dbReference type="ARBA" id="ARBA00023034"/>
    </source>
</evidence>
<dbReference type="GO" id="GO:0006493">
    <property type="term" value="P:protein O-linked glycosylation"/>
    <property type="evidence" value="ECO:0007669"/>
    <property type="project" value="TreeGrafter"/>
</dbReference>
<name>A0A2C9M388_BIOGL</name>
<evidence type="ECO:0000256" key="4">
    <source>
        <dbReference type="ARBA" id="ARBA00022679"/>
    </source>
</evidence>
<evidence type="ECO:0000256" key="2">
    <source>
        <dbReference type="ARBA" id="ARBA00008661"/>
    </source>
</evidence>
<comment type="subcellular location">
    <subcellularLocation>
        <location evidence="1 10">Golgi apparatus membrane</location>
        <topology evidence="1 10">Single-pass type II membrane protein</topology>
    </subcellularLocation>
</comment>
<proteinExistence type="inferred from homology"/>
<dbReference type="STRING" id="6526.A0A2C9M388"/>
<organism evidence="12 13">
    <name type="scientific">Biomphalaria glabrata</name>
    <name type="common">Bloodfluke planorb</name>
    <name type="synonym">Freshwater snail</name>
    <dbReference type="NCBI Taxonomy" id="6526"/>
    <lineage>
        <taxon>Eukaryota</taxon>
        <taxon>Metazoa</taxon>
        <taxon>Spiralia</taxon>
        <taxon>Lophotrochozoa</taxon>
        <taxon>Mollusca</taxon>
        <taxon>Gastropoda</taxon>
        <taxon>Heterobranchia</taxon>
        <taxon>Euthyneura</taxon>
        <taxon>Panpulmonata</taxon>
        <taxon>Hygrophila</taxon>
        <taxon>Lymnaeoidea</taxon>
        <taxon>Planorbidae</taxon>
        <taxon>Biomphalaria</taxon>
    </lineage>
</organism>
<dbReference type="InterPro" id="IPR002659">
    <property type="entry name" value="Glyco_trans_31"/>
</dbReference>
<dbReference type="Proteomes" id="UP000076420">
    <property type="component" value="Unassembled WGS sequence"/>
</dbReference>
<dbReference type="GO" id="GO:0016758">
    <property type="term" value="F:hexosyltransferase activity"/>
    <property type="evidence" value="ECO:0007669"/>
    <property type="project" value="InterPro"/>
</dbReference>
<evidence type="ECO:0000256" key="10">
    <source>
        <dbReference type="RuleBase" id="RU363063"/>
    </source>
</evidence>
<keyword evidence="11" id="KW-0732">Signal</keyword>
<evidence type="ECO:0000313" key="13">
    <source>
        <dbReference type="Proteomes" id="UP000076420"/>
    </source>
</evidence>
<evidence type="ECO:0000256" key="3">
    <source>
        <dbReference type="ARBA" id="ARBA00022676"/>
    </source>
</evidence>
<keyword evidence="7 10" id="KW-1133">Transmembrane helix</keyword>
<feature type="chain" id="PRO_5012067385" description="Hexosyltransferase" evidence="11">
    <location>
        <begin position="31"/>
        <end position="466"/>
    </location>
</feature>
<dbReference type="KEGG" id="bgt:106061159"/>
<evidence type="ECO:0000256" key="7">
    <source>
        <dbReference type="ARBA" id="ARBA00022989"/>
    </source>
</evidence>
<protein>
    <recommendedName>
        <fullName evidence="10">Hexosyltransferase</fullName>
        <ecNumber evidence="10">2.4.1.-</ecNumber>
    </recommendedName>
</protein>
<reference evidence="12" key="1">
    <citation type="submission" date="2020-05" db="UniProtKB">
        <authorList>
            <consortium name="EnsemblMetazoa"/>
        </authorList>
    </citation>
    <scope>IDENTIFICATION</scope>
    <source>
        <strain evidence="12">BB02</strain>
    </source>
</reference>
<keyword evidence="6 10" id="KW-0735">Signal-anchor</keyword>
<evidence type="ECO:0000256" key="6">
    <source>
        <dbReference type="ARBA" id="ARBA00022968"/>
    </source>
</evidence>
<dbReference type="AlphaFoldDB" id="A0A2C9M388"/>
<evidence type="ECO:0000256" key="11">
    <source>
        <dbReference type="SAM" id="SignalP"/>
    </source>
</evidence>
<dbReference type="EnsemblMetazoa" id="BGLB037992-RA">
    <property type="protein sequence ID" value="BGLB037992-PA"/>
    <property type="gene ID" value="BGLB037992"/>
</dbReference>
<dbReference type="GO" id="GO:0000139">
    <property type="term" value="C:Golgi membrane"/>
    <property type="evidence" value="ECO:0007669"/>
    <property type="project" value="UniProtKB-SubCell"/>
</dbReference>
<keyword evidence="3 10" id="KW-0328">Glycosyltransferase</keyword>
<evidence type="ECO:0000256" key="9">
    <source>
        <dbReference type="ARBA" id="ARBA00023136"/>
    </source>
</evidence>
<keyword evidence="5 10" id="KW-0812">Transmembrane</keyword>
<comment type="similarity">
    <text evidence="2 10">Belongs to the glycosyltransferase 31 family.</text>
</comment>
<dbReference type="Pfam" id="PF01762">
    <property type="entry name" value="Galactosyl_T"/>
    <property type="match status" value="1"/>
</dbReference>
<dbReference type="VEuPathDB" id="VectorBase:BGLAX_044186"/>
<keyword evidence="8 10" id="KW-0333">Golgi apparatus</keyword>